<dbReference type="Proteomes" id="UP000035763">
    <property type="component" value="Unassembled WGS sequence"/>
</dbReference>
<reference evidence="2 3" key="1">
    <citation type="journal article" date="2013" name="ISME J.">
        <title>A metabolic model for members of the genus Tetrasphaera involved in enhanced biological phosphorus removal.</title>
        <authorList>
            <person name="Kristiansen R."/>
            <person name="Nguyen H.T.T."/>
            <person name="Saunders A.M."/>
            <person name="Nielsen J.L."/>
            <person name="Wimmer R."/>
            <person name="Le V.Q."/>
            <person name="McIlroy S.J."/>
            <person name="Petrovski S."/>
            <person name="Seviour R.J."/>
            <person name="Calteau A."/>
            <person name="Nielsen K.L."/>
            <person name="Nielsen P.H."/>
        </authorList>
    </citation>
    <scope>NUCLEOTIDE SEQUENCE [LARGE SCALE GENOMIC DNA]</scope>
    <source>
        <strain evidence="2 3">Ben110</strain>
    </source>
</reference>
<sequence length="159" mass="15662">MSCAADTRPSHSGVSIGVAVVSQPAAPGRDPAGNGPGLDCGCRNRRPGTSDGCAAAKCRRRHLVGPPFGAFLFAAAASVASFTSAGAFALAGLAAFLLPQLLPTAAERGHEHGTVAGVGRSIAGGGPTSGTTTCCAAWRSSPRRSTSSAPRPAGCRSCS</sequence>
<dbReference type="AlphaFoldDB" id="W6K0L4"/>
<keyword evidence="3" id="KW-1185">Reference proteome</keyword>
<dbReference type="EMBL" id="CAJA01000403">
    <property type="protein sequence ID" value="CCH74616.1"/>
    <property type="molecule type" value="Genomic_DNA"/>
</dbReference>
<keyword evidence="1" id="KW-1133">Transmembrane helix</keyword>
<keyword evidence="1" id="KW-0472">Membrane</keyword>
<keyword evidence="1" id="KW-0812">Transmembrane</keyword>
<dbReference type="STRING" id="1193182.BN11_4610010"/>
<evidence type="ECO:0000256" key="1">
    <source>
        <dbReference type="SAM" id="Phobius"/>
    </source>
</evidence>
<organism evidence="2 3">
    <name type="scientific">Nostocoides australiense Ben110</name>
    <dbReference type="NCBI Taxonomy" id="1193182"/>
    <lineage>
        <taxon>Bacteria</taxon>
        <taxon>Bacillati</taxon>
        <taxon>Actinomycetota</taxon>
        <taxon>Actinomycetes</taxon>
        <taxon>Micrococcales</taxon>
        <taxon>Intrasporangiaceae</taxon>
        <taxon>Nostocoides</taxon>
    </lineage>
</organism>
<comment type="caution">
    <text evidence="2">The sequence shown here is derived from an EMBL/GenBank/DDBJ whole genome shotgun (WGS) entry which is preliminary data.</text>
</comment>
<evidence type="ECO:0000313" key="3">
    <source>
        <dbReference type="Proteomes" id="UP000035763"/>
    </source>
</evidence>
<feature type="transmembrane region" description="Helical" evidence="1">
    <location>
        <begin position="70"/>
        <end position="98"/>
    </location>
</feature>
<proteinExistence type="predicted"/>
<gene>
    <name evidence="2" type="ORF">BN11_4610010</name>
</gene>
<name>W6K0L4_9MICO</name>
<accession>W6K0L4</accession>
<protein>
    <submittedName>
        <fullName evidence="2">Uncharacterized protein</fullName>
    </submittedName>
</protein>
<evidence type="ECO:0000313" key="2">
    <source>
        <dbReference type="EMBL" id="CCH74616.1"/>
    </source>
</evidence>